<proteinExistence type="predicted"/>
<protein>
    <submittedName>
        <fullName evidence="2">Uncharacterized protein</fullName>
    </submittedName>
</protein>
<dbReference type="EMBL" id="OW240914">
    <property type="protein sequence ID" value="CAH2275385.1"/>
    <property type="molecule type" value="Genomic_DNA"/>
</dbReference>
<sequence>MGPHKHLAVPESSRMANATCATTHCGEAPNILARLTSNFNAFWRKLTHRLKQAATHTADDSLPDMPSPSSRHRHAVPGPKHAGIRSQRKQRLPPAHKPTRLREDQTLRKYLLPCKAAGQQQRQRANTGAPALFEVPGGTLTVLRGLNCQYSSSYDSPQHSSWLRDLTGLGLQDSLATHLSLWGYWAKSAYLTSSYAAVQAICPLHN</sequence>
<gene>
    <name evidence="2" type="ORF">PECUL_23A036807</name>
</gene>
<evidence type="ECO:0000256" key="1">
    <source>
        <dbReference type="SAM" id="MobiDB-lite"/>
    </source>
</evidence>
<feature type="compositionally biased region" description="Basic residues" evidence="1">
    <location>
        <begin position="82"/>
        <end position="91"/>
    </location>
</feature>
<feature type="region of interest" description="Disordered" evidence="1">
    <location>
        <begin position="54"/>
        <end position="98"/>
    </location>
</feature>
<reference evidence="2" key="1">
    <citation type="submission" date="2022-03" db="EMBL/GenBank/DDBJ databases">
        <authorList>
            <person name="Alioto T."/>
            <person name="Alioto T."/>
            <person name="Gomez Garrido J."/>
        </authorList>
    </citation>
    <scope>NUCLEOTIDE SEQUENCE</scope>
</reference>
<name>A0AAD1RNP8_PELCU</name>
<accession>A0AAD1RNP8</accession>
<evidence type="ECO:0000313" key="3">
    <source>
        <dbReference type="Proteomes" id="UP001295444"/>
    </source>
</evidence>
<dbReference type="AlphaFoldDB" id="A0AAD1RNP8"/>
<dbReference type="Proteomes" id="UP001295444">
    <property type="component" value="Chromosome 03"/>
</dbReference>
<evidence type="ECO:0000313" key="2">
    <source>
        <dbReference type="EMBL" id="CAH2275385.1"/>
    </source>
</evidence>
<organism evidence="2 3">
    <name type="scientific">Pelobates cultripes</name>
    <name type="common">Western spadefoot toad</name>
    <dbReference type="NCBI Taxonomy" id="61616"/>
    <lineage>
        <taxon>Eukaryota</taxon>
        <taxon>Metazoa</taxon>
        <taxon>Chordata</taxon>
        <taxon>Craniata</taxon>
        <taxon>Vertebrata</taxon>
        <taxon>Euteleostomi</taxon>
        <taxon>Amphibia</taxon>
        <taxon>Batrachia</taxon>
        <taxon>Anura</taxon>
        <taxon>Pelobatoidea</taxon>
        <taxon>Pelobatidae</taxon>
        <taxon>Pelobates</taxon>
    </lineage>
</organism>
<keyword evidence="3" id="KW-1185">Reference proteome</keyword>